<evidence type="ECO:0000256" key="1">
    <source>
        <dbReference type="SAM" id="Phobius"/>
    </source>
</evidence>
<keyword evidence="1" id="KW-1133">Transmembrane helix</keyword>
<protein>
    <submittedName>
        <fullName evidence="3">LytR C-terminal domain-containing protein</fullName>
    </submittedName>
</protein>
<gene>
    <name evidence="3" type="ORF">QRT05_00610</name>
</gene>
<dbReference type="RefSeq" id="WP_289444216.1">
    <property type="nucleotide sequence ID" value="NZ_JAUCGR010000001.1"/>
</dbReference>
<accession>A0ABT7S2H6</accession>
<feature type="domain" description="LytR/CpsA/Psr regulator C-terminal" evidence="2">
    <location>
        <begin position="83"/>
        <end position="167"/>
    </location>
</feature>
<evidence type="ECO:0000313" key="3">
    <source>
        <dbReference type="EMBL" id="MDM7829820.1"/>
    </source>
</evidence>
<reference evidence="3 4" key="1">
    <citation type="submission" date="2023-06" db="EMBL/GenBank/DDBJ databases">
        <title>Cellulomonas sp. MW9 Whole genome sequence.</title>
        <authorList>
            <person name="Park S."/>
        </authorList>
    </citation>
    <scope>NUCLEOTIDE SEQUENCE [LARGE SCALE GENOMIC DNA]</scope>
    <source>
        <strain evidence="3 4">MW9</strain>
    </source>
</reference>
<evidence type="ECO:0000259" key="2">
    <source>
        <dbReference type="Pfam" id="PF13399"/>
    </source>
</evidence>
<keyword evidence="4" id="KW-1185">Reference proteome</keyword>
<dbReference type="Gene3D" id="3.30.70.2390">
    <property type="match status" value="1"/>
</dbReference>
<evidence type="ECO:0000313" key="4">
    <source>
        <dbReference type="Proteomes" id="UP001321453"/>
    </source>
</evidence>
<dbReference type="EMBL" id="JAUCGR010000001">
    <property type="protein sequence ID" value="MDM7829820.1"/>
    <property type="molecule type" value="Genomic_DNA"/>
</dbReference>
<name>A0ABT7S2H6_9CELL</name>
<sequence length="216" mass="22870">MSLDPDRARQLRRRRMHERQAVVFGVLLAGLAVVGLGAAALYTDSVDLPFLDKQFAAEPTPTPTFGNFPCPPEGAKPVKYSKVKVNVYNGTSTAGLAGRTGDEVKDRGFKVLVVTNAPVQYQGVARINFGIKGVAAAYTLLAHIPGAELKQDARKDASVDLTLGSDFQDLQSLDEVALDPDKPLVAPADCKPLEEIAAQASAKATPKASAKATAKK</sequence>
<feature type="transmembrane region" description="Helical" evidence="1">
    <location>
        <begin position="21"/>
        <end position="42"/>
    </location>
</feature>
<dbReference type="InterPro" id="IPR027381">
    <property type="entry name" value="LytR/CpsA/Psr_C"/>
</dbReference>
<keyword evidence="1" id="KW-0812">Transmembrane</keyword>
<organism evidence="3 4">
    <name type="scientific">Cellulomonas edaphi</name>
    <dbReference type="NCBI Taxonomy" id="3053468"/>
    <lineage>
        <taxon>Bacteria</taxon>
        <taxon>Bacillati</taxon>
        <taxon>Actinomycetota</taxon>
        <taxon>Actinomycetes</taxon>
        <taxon>Micrococcales</taxon>
        <taxon>Cellulomonadaceae</taxon>
        <taxon>Cellulomonas</taxon>
    </lineage>
</organism>
<comment type="caution">
    <text evidence="3">The sequence shown here is derived from an EMBL/GenBank/DDBJ whole genome shotgun (WGS) entry which is preliminary data.</text>
</comment>
<dbReference type="Pfam" id="PF13399">
    <property type="entry name" value="LytR_C"/>
    <property type="match status" value="1"/>
</dbReference>
<dbReference type="Proteomes" id="UP001321453">
    <property type="component" value="Unassembled WGS sequence"/>
</dbReference>
<proteinExistence type="predicted"/>
<keyword evidence="1" id="KW-0472">Membrane</keyword>